<feature type="transmembrane region" description="Helical" evidence="2">
    <location>
        <begin position="176"/>
        <end position="195"/>
    </location>
</feature>
<feature type="transmembrane region" description="Helical" evidence="2">
    <location>
        <begin position="236"/>
        <end position="259"/>
    </location>
</feature>
<gene>
    <name evidence="3" type="ORF">FHR38_003798</name>
</gene>
<feature type="region of interest" description="Disordered" evidence="1">
    <location>
        <begin position="19"/>
        <end position="38"/>
    </location>
</feature>
<evidence type="ECO:0000313" key="3">
    <source>
        <dbReference type="EMBL" id="MBB4960065.1"/>
    </source>
</evidence>
<feature type="transmembrane region" description="Helical" evidence="2">
    <location>
        <begin position="365"/>
        <end position="383"/>
    </location>
</feature>
<dbReference type="EMBL" id="JACHJW010000001">
    <property type="protein sequence ID" value="MBB4960065.1"/>
    <property type="molecule type" value="Genomic_DNA"/>
</dbReference>
<dbReference type="RefSeq" id="WP_184535887.1">
    <property type="nucleotide sequence ID" value="NZ_JACHJW010000001.1"/>
</dbReference>
<evidence type="ECO:0000313" key="4">
    <source>
        <dbReference type="Proteomes" id="UP000578819"/>
    </source>
</evidence>
<keyword evidence="4" id="KW-1185">Reference proteome</keyword>
<feature type="transmembrane region" description="Helical" evidence="2">
    <location>
        <begin position="390"/>
        <end position="412"/>
    </location>
</feature>
<feature type="transmembrane region" description="Helical" evidence="2">
    <location>
        <begin position="625"/>
        <end position="645"/>
    </location>
</feature>
<evidence type="ECO:0008006" key="5">
    <source>
        <dbReference type="Google" id="ProtNLM"/>
    </source>
</evidence>
<feature type="transmembrane region" description="Helical" evidence="2">
    <location>
        <begin position="119"/>
        <end position="141"/>
    </location>
</feature>
<feature type="transmembrane region" description="Helical" evidence="2">
    <location>
        <begin position="305"/>
        <end position="326"/>
    </location>
</feature>
<keyword evidence="2" id="KW-0472">Membrane</keyword>
<keyword evidence="2" id="KW-0812">Transmembrane</keyword>
<feature type="transmembrane region" description="Helical" evidence="2">
    <location>
        <begin position="80"/>
        <end position="98"/>
    </location>
</feature>
<feature type="transmembrane region" description="Helical" evidence="2">
    <location>
        <begin position="468"/>
        <end position="489"/>
    </location>
</feature>
<dbReference type="Proteomes" id="UP000578819">
    <property type="component" value="Unassembled WGS sequence"/>
</dbReference>
<dbReference type="AlphaFoldDB" id="A0A7W7WQI6"/>
<evidence type="ECO:0000256" key="1">
    <source>
        <dbReference type="SAM" id="MobiDB-lite"/>
    </source>
</evidence>
<comment type="caution">
    <text evidence="3">The sequence shown here is derived from an EMBL/GenBank/DDBJ whole genome shotgun (WGS) entry which is preliminary data.</text>
</comment>
<protein>
    <recommendedName>
        <fullName evidence="5">Integral membrane protein</fullName>
    </recommendedName>
</protein>
<reference evidence="3 4" key="1">
    <citation type="submission" date="2020-08" db="EMBL/GenBank/DDBJ databases">
        <title>Sequencing the genomes of 1000 actinobacteria strains.</title>
        <authorList>
            <person name="Klenk H.-P."/>
        </authorList>
    </citation>
    <scope>NUCLEOTIDE SEQUENCE [LARGE SCALE GENOMIC DNA]</scope>
    <source>
        <strain evidence="3 4">DSM 45886</strain>
    </source>
</reference>
<sequence>MAGRVLELRVHGVSNTPPAEILGLRTRPGGSPAQPRLVAGDATTGFYRPRTDPAEPPTVEAYSWGQLTSGARTAKDIRRALWTFLLPFTLANVALYARPEIPADPRRERLISRTGLNAWLVRIFCLSLTGTLVLSVTGVAVDLIAWQCVDEDCLSQVPGPWEFLASGWWGAGARPLAVGLLVPLAVLAVVGLLSWRTYQYEAEMPSGPAEPDDRPQLDHPLQDADFWCGEGQVRRLAMVHLTAGATIAAMVPLGAVLAMDPPQGTRAMLTWGVLGLLGTVVLLGIGTLGHPYTTRKGGRSSIRPYGLLLSALAALGVLGTLVVLLLPDGPAGVPLHELRPSPGCTVDSSRNGCVEDRSLPGYDTILTWLAVIQVLLLIAIAGVSRSGRRALVVPVVTAVLVPVACGWVNGWLPGLPSAPDQMRSWMVAAPALAVTAAITLLFPRARTEPTPPPVDRCVAAAWGGRGPAVLAGIAWLLAISYSAGLLYWTTDRLNNGATPSGLSTITPPIPVMWAGIAYLVTLAATAGAAGHAWLILARLRRRSLAQLVPPGSALSPHERRRAYDVATYHGLHQLVGEHALGLVGRLVLVAVVLAGASAAAALSLNRPVPQDATGWLLAVKAAVDIGNSLLGLLPVLVAGLGLLVYRNDTVRRSVGVIWDIGTFWPRSAHPLAPPSYASRAVPQLQTRIAGLMALPEDDPRRADAIILSGHSQGSVICAAVILQLHARWRRRIWFFSYGSQLTRLYGRAFPAFFGPHRLPTVATALTTAPGRTYWTNFWRETDPLGWPVAAAERELRVRDPEGLHPTDGEVNDPPIRNHSGYPDSVEFHREKDTIVAMFTGTVPAPRGHPD</sequence>
<accession>A0A7W7WQI6</accession>
<feature type="transmembrane region" description="Helical" evidence="2">
    <location>
        <begin position="509"/>
        <end position="536"/>
    </location>
</feature>
<feature type="transmembrane region" description="Helical" evidence="2">
    <location>
        <begin position="271"/>
        <end position="293"/>
    </location>
</feature>
<feature type="transmembrane region" description="Helical" evidence="2">
    <location>
        <begin position="424"/>
        <end position="442"/>
    </location>
</feature>
<name>A0A7W7WQI6_9ACTN</name>
<evidence type="ECO:0000256" key="2">
    <source>
        <dbReference type="SAM" id="Phobius"/>
    </source>
</evidence>
<keyword evidence="2" id="KW-1133">Transmembrane helix</keyword>
<organism evidence="3 4">
    <name type="scientific">Micromonospora polyrhachis</name>
    <dbReference type="NCBI Taxonomy" id="1282883"/>
    <lineage>
        <taxon>Bacteria</taxon>
        <taxon>Bacillati</taxon>
        <taxon>Actinomycetota</taxon>
        <taxon>Actinomycetes</taxon>
        <taxon>Micromonosporales</taxon>
        <taxon>Micromonosporaceae</taxon>
        <taxon>Micromonospora</taxon>
    </lineage>
</organism>
<feature type="transmembrane region" description="Helical" evidence="2">
    <location>
        <begin position="582"/>
        <end position="605"/>
    </location>
</feature>
<proteinExistence type="predicted"/>